<protein>
    <submittedName>
        <fullName evidence="2">Uncharacterized protein</fullName>
    </submittedName>
</protein>
<gene>
    <name evidence="2" type="ORF">J2Z32_004436</name>
</gene>
<evidence type="ECO:0000256" key="1">
    <source>
        <dbReference type="SAM" id="MobiDB-lite"/>
    </source>
</evidence>
<reference evidence="2 3" key="1">
    <citation type="submission" date="2021-03" db="EMBL/GenBank/DDBJ databases">
        <title>Genomic Encyclopedia of Type Strains, Phase IV (KMG-IV): sequencing the most valuable type-strain genomes for metagenomic binning, comparative biology and taxonomic classification.</title>
        <authorList>
            <person name="Goeker M."/>
        </authorList>
    </citation>
    <scope>NUCLEOTIDE SEQUENCE [LARGE SCALE GENOMIC DNA]</scope>
    <source>
        <strain evidence="2 3">DSM 14349</strain>
    </source>
</reference>
<proteinExistence type="predicted"/>
<dbReference type="Proteomes" id="UP001519272">
    <property type="component" value="Unassembled WGS sequence"/>
</dbReference>
<feature type="compositionally biased region" description="Basic and acidic residues" evidence="1">
    <location>
        <begin position="98"/>
        <end position="107"/>
    </location>
</feature>
<organism evidence="2 3">
    <name type="scientific">Paenibacillus turicensis</name>
    <dbReference type="NCBI Taxonomy" id="160487"/>
    <lineage>
        <taxon>Bacteria</taxon>
        <taxon>Bacillati</taxon>
        <taxon>Bacillota</taxon>
        <taxon>Bacilli</taxon>
        <taxon>Bacillales</taxon>
        <taxon>Paenibacillaceae</taxon>
        <taxon>Paenibacillus</taxon>
    </lineage>
</organism>
<keyword evidence="3" id="KW-1185">Reference proteome</keyword>
<accession>A0ABS4FYV5</accession>
<evidence type="ECO:0000313" key="3">
    <source>
        <dbReference type="Proteomes" id="UP001519272"/>
    </source>
</evidence>
<comment type="caution">
    <text evidence="2">The sequence shown here is derived from an EMBL/GenBank/DDBJ whole genome shotgun (WGS) entry which is preliminary data.</text>
</comment>
<sequence length="120" mass="13511">MSYSLVAMEAAKQDLIRAIARSQTAMARILESLADVSTESRETRAHLAKNIATLTEYQRTMAQAVCGVSLHRVYFGTPTSPWITKKCYQANDITRGEHRRIIDDNKKGSVQPSNKKQKKE</sequence>
<name>A0ABS4FYV5_9BACL</name>
<dbReference type="EMBL" id="JAGGKG010000034">
    <property type="protein sequence ID" value="MBP1907755.1"/>
    <property type="molecule type" value="Genomic_DNA"/>
</dbReference>
<dbReference type="RefSeq" id="WP_210091331.1">
    <property type="nucleotide sequence ID" value="NZ_JAGGKG010000034.1"/>
</dbReference>
<feature type="region of interest" description="Disordered" evidence="1">
    <location>
        <begin position="98"/>
        <end position="120"/>
    </location>
</feature>
<evidence type="ECO:0000313" key="2">
    <source>
        <dbReference type="EMBL" id="MBP1907755.1"/>
    </source>
</evidence>